<dbReference type="Proteomes" id="UP001332243">
    <property type="component" value="Unassembled WGS sequence"/>
</dbReference>
<evidence type="ECO:0000259" key="2">
    <source>
        <dbReference type="Pfam" id="PF00109"/>
    </source>
</evidence>
<organism evidence="3 4">
    <name type="scientific">Plantactinospora sonchi</name>
    <dbReference type="NCBI Taxonomy" id="1544735"/>
    <lineage>
        <taxon>Bacteria</taxon>
        <taxon>Bacillati</taxon>
        <taxon>Actinomycetota</taxon>
        <taxon>Actinomycetes</taxon>
        <taxon>Micromonosporales</taxon>
        <taxon>Micromonosporaceae</taxon>
        <taxon>Plantactinospora</taxon>
    </lineage>
</organism>
<reference evidence="3 4" key="1">
    <citation type="submission" date="2024-01" db="EMBL/GenBank/DDBJ databases">
        <title>Genome insights into Plantactinospora sonchi sp. nov.</title>
        <authorList>
            <person name="Wang L."/>
        </authorList>
    </citation>
    <scope>NUCLEOTIDE SEQUENCE [LARGE SCALE GENOMIC DNA]</scope>
    <source>
        <strain evidence="3 4">NEAU-QY2</strain>
    </source>
</reference>
<evidence type="ECO:0000313" key="3">
    <source>
        <dbReference type="EMBL" id="MEE6259659.1"/>
    </source>
</evidence>
<protein>
    <submittedName>
        <fullName evidence="3">Beta-ketoacyl synthase N-terminal-like domain-containing protein</fullName>
    </submittedName>
</protein>
<dbReference type="InterPro" id="IPR016039">
    <property type="entry name" value="Thiolase-like"/>
</dbReference>
<dbReference type="InterPro" id="IPR014030">
    <property type="entry name" value="Ketoacyl_synth_N"/>
</dbReference>
<evidence type="ECO:0000256" key="1">
    <source>
        <dbReference type="SAM" id="MobiDB-lite"/>
    </source>
</evidence>
<name>A0ABU7RTW9_9ACTN</name>
<dbReference type="Pfam" id="PF00109">
    <property type="entry name" value="ketoacyl-synt"/>
    <property type="match status" value="1"/>
</dbReference>
<dbReference type="RefSeq" id="WP_331214785.1">
    <property type="nucleotide sequence ID" value="NZ_JAZGQK010000012.1"/>
</dbReference>
<keyword evidence="4" id="KW-1185">Reference proteome</keyword>
<dbReference type="Gene3D" id="3.40.47.10">
    <property type="match status" value="1"/>
</dbReference>
<dbReference type="EMBL" id="JAZGQK010000012">
    <property type="protein sequence ID" value="MEE6259659.1"/>
    <property type="molecule type" value="Genomic_DNA"/>
</dbReference>
<proteinExistence type="predicted"/>
<accession>A0ABU7RTW9</accession>
<gene>
    <name evidence="3" type="ORF">V1633_14320</name>
</gene>
<comment type="caution">
    <text evidence="3">The sequence shown here is derived from an EMBL/GenBank/DDBJ whole genome shotgun (WGS) entry which is preliminary data.</text>
</comment>
<dbReference type="SUPFAM" id="SSF53901">
    <property type="entry name" value="Thiolase-like"/>
    <property type="match status" value="1"/>
</dbReference>
<evidence type="ECO:0000313" key="4">
    <source>
        <dbReference type="Proteomes" id="UP001332243"/>
    </source>
</evidence>
<sequence length="347" mass="34916">MIAPVGSPRTTMDAPSRSTPVGRPVTDAVVTGIGVVAPDRPGEPWFDPRAELGPRGYRYAPPATQYLLAATRRAVADGGRLDRLPPERRGAAVATNGGLDPLFGEMDRIVTGADATELSPALAPYFAINVLGTRLVAEHQLRGFHLTLTSPGVAGFEAVEAGWRALAVGRCDTLLVGVTEDGAEQGAVALVLEPAGAAAGSGHGRLRAATLFVPPAAVHDRVRLTAALDGALGRLAAPGALIAPATGSALTHADGGSPVEWSDDAAPVELFGDGSAVAAAVGAAAAELTGVAPVVRPVGAGCLAPVLRAARLFAGPPGEHRLVVATGEGNVAVVRVSVAARATREGS</sequence>
<feature type="region of interest" description="Disordered" evidence="1">
    <location>
        <begin position="1"/>
        <end position="25"/>
    </location>
</feature>
<feature type="domain" description="Beta-ketoacyl synthase-like N-terminal" evidence="2">
    <location>
        <begin position="53"/>
        <end position="189"/>
    </location>
</feature>